<reference evidence="2 3" key="1">
    <citation type="submission" date="2018-10" db="EMBL/GenBank/DDBJ databases">
        <authorList>
            <person name="Chen W.-M."/>
        </authorList>
    </citation>
    <scope>NUCLEOTIDE SEQUENCE [LARGE SCALE GENOMIC DNA]</scope>
    <source>
        <strain evidence="2 3">THS-13</strain>
    </source>
</reference>
<evidence type="ECO:0000313" key="2">
    <source>
        <dbReference type="EMBL" id="ROH87820.1"/>
    </source>
</evidence>
<gene>
    <name evidence="2" type="ORF">ED208_13990</name>
</gene>
<dbReference type="RefSeq" id="WP_123212544.1">
    <property type="nucleotide sequence ID" value="NZ_RJVO01000007.1"/>
</dbReference>
<proteinExistence type="predicted"/>
<evidence type="ECO:0000259" key="1">
    <source>
        <dbReference type="Pfam" id="PF05099"/>
    </source>
</evidence>
<dbReference type="AlphaFoldDB" id="A0A3N0V4U7"/>
<name>A0A3N0V4U7_9GAMM</name>
<evidence type="ECO:0000313" key="3">
    <source>
        <dbReference type="Proteomes" id="UP000282106"/>
    </source>
</evidence>
<comment type="caution">
    <text evidence="2">The sequence shown here is derived from an EMBL/GenBank/DDBJ whole genome shotgun (WGS) entry which is preliminary data.</text>
</comment>
<dbReference type="SUPFAM" id="SSF158682">
    <property type="entry name" value="TerB-like"/>
    <property type="match status" value="1"/>
</dbReference>
<dbReference type="Gene3D" id="1.10.3680.10">
    <property type="entry name" value="TerB-like"/>
    <property type="match status" value="1"/>
</dbReference>
<keyword evidence="3" id="KW-1185">Reference proteome</keyword>
<dbReference type="InterPro" id="IPR007791">
    <property type="entry name" value="DjlA_N"/>
</dbReference>
<sequence>MKSILSRLFGPASGAASAHTAQSAALVVAQLLIEIARSDLKVQDAELAVVREHLAQAYALSGAELDGLIAEAGRRVDAATSLYDTVKRINDAFSHEQKAGLMQALWQVAYADGRLDAYEEALLRRMAELLYVPHEVFIGEKLRLLEAQ</sequence>
<dbReference type="InterPro" id="IPR029024">
    <property type="entry name" value="TerB-like"/>
</dbReference>
<feature type="domain" description="Co-chaperone DjlA N-terminal" evidence="1">
    <location>
        <begin position="26"/>
        <end position="138"/>
    </location>
</feature>
<dbReference type="EMBL" id="RJVO01000007">
    <property type="protein sequence ID" value="ROH87820.1"/>
    <property type="molecule type" value="Genomic_DNA"/>
</dbReference>
<dbReference type="CDD" id="cd07313">
    <property type="entry name" value="terB_like_2"/>
    <property type="match status" value="1"/>
</dbReference>
<dbReference type="Pfam" id="PF05099">
    <property type="entry name" value="TerB"/>
    <property type="match status" value="1"/>
</dbReference>
<organism evidence="2 3">
    <name type="scientific">Stagnimonas aquatica</name>
    <dbReference type="NCBI Taxonomy" id="2689987"/>
    <lineage>
        <taxon>Bacteria</taxon>
        <taxon>Pseudomonadati</taxon>
        <taxon>Pseudomonadota</taxon>
        <taxon>Gammaproteobacteria</taxon>
        <taxon>Nevskiales</taxon>
        <taxon>Nevskiaceae</taxon>
        <taxon>Stagnimonas</taxon>
    </lineage>
</organism>
<dbReference type="Proteomes" id="UP000282106">
    <property type="component" value="Unassembled WGS sequence"/>
</dbReference>
<accession>A0A3N0V4U7</accession>
<protein>
    <submittedName>
        <fullName evidence="2">TerB family tellurite resistance protein</fullName>
    </submittedName>
</protein>
<dbReference type="InParanoid" id="A0A3N0V4U7"/>